<protein>
    <submittedName>
        <fullName evidence="1">Uncharacterized protein</fullName>
    </submittedName>
</protein>
<organism evidence="1 2">
    <name type="scientific">Oedothorax gibbosus</name>
    <dbReference type="NCBI Taxonomy" id="931172"/>
    <lineage>
        <taxon>Eukaryota</taxon>
        <taxon>Metazoa</taxon>
        <taxon>Ecdysozoa</taxon>
        <taxon>Arthropoda</taxon>
        <taxon>Chelicerata</taxon>
        <taxon>Arachnida</taxon>
        <taxon>Araneae</taxon>
        <taxon>Araneomorphae</taxon>
        <taxon>Entelegynae</taxon>
        <taxon>Araneoidea</taxon>
        <taxon>Linyphiidae</taxon>
        <taxon>Erigoninae</taxon>
        <taxon>Oedothorax</taxon>
    </lineage>
</organism>
<evidence type="ECO:0000313" key="2">
    <source>
        <dbReference type="Proteomes" id="UP000827092"/>
    </source>
</evidence>
<name>A0AAV6VFQ4_9ARAC</name>
<evidence type="ECO:0000313" key="1">
    <source>
        <dbReference type="EMBL" id="KAG8194871.1"/>
    </source>
</evidence>
<dbReference type="Proteomes" id="UP000827092">
    <property type="component" value="Unassembled WGS sequence"/>
</dbReference>
<keyword evidence="2" id="KW-1185">Reference proteome</keyword>
<dbReference type="AlphaFoldDB" id="A0AAV6VFQ4"/>
<sequence>MTRRSDKQQDAELFHRICIAALPKFLSGHLGTKRHRYEQREPGMRCPRAMFPVLGSLGREKEVFMGTGHQQACKHEFEAQRKRV</sequence>
<proteinExistence type="predicted"/>
<comment type="caution">
    <text evidence="1">The sequence shown here is derived from an EMBL/GenBank/DDBJ whole genome shotgun (WGS) entry which is preliminary data.</text>
</comment>
<gene>
    <name evidence="1" type="ORF">JTE90_029162</name>
</gene>
<dbReference type="EMBL" id="JAFNEN010000097">
    <property type="protein sequence ID" value="KAG8194871.1"/>
    <property type="molecule type" value="Genomic_DNA"/>
</dbReference>
<accession>A0AAV6VFQ4</accession>
<reference evidence="1 2" key="1">
    <citation type="journal article" date="2022" name="Nat. Ecol. Evol.">
        <title>A masculinizing supergene underlies an exaggerated male reproductive morph in a spider.</title>
        <authorList>
            <person name="Hendrickx F."/>
            <person name="De Corte Z."/>
            <person name="Sonet G."/>
            <person name="Van Belleghem S.M."/>
            <person name="Kostlbacher S."/>
            <person name="Vangestel C."/>
        </authorList>
    </citation>
    <scope>NUCLEOTIDE SEQUENCE [LARGE SCALE GENOMIC DNA]</scope>
    <source>
        <strain evidence="1">W744_W776</strain>
    </source>
</reference>